<comment type="caution">
    <text evidence="2">The sequence shown here is derived from an EMBL/GenBank/DDBJ whole genome shotgun (WGS) entry which is preliminary data.</text>
</comment>
<protein>
    <submittedName>
        <fullName evidence="2">Uncharacterized protein</fullName>
    </submittedName>
</protein>
<accession>A0A1G1ZMB5</accession>
<sequence>MKLFLAGVVLCAFAFVVFGRFFLKFMRALSFTVGFCSLALWTYSSYSAKITGTSANILLFGYDPLVFALLGLPIGIFCALVLKFFFSKK</sequence>
<keyword evidence="1" id="KW-1133">Transmembrane helix</keyword>
<evidence type="ECO:0000313" key="3">
    <source>
        <dbReference type="Proteomes" id="UP000177942"/>
    </source>
</evidence>
<dbReference type="AlphaFoldDB" id="A0A1G1ZMB5"/>
<proteinExistence type="predicted"/>
<evidence type="ECO:0000256" key="1">
    <source>
        <dbReference type="SAM" id="Phobius"/>
    </source>
</evidence>
<name>A0A1G1ZMB5_9BACT</name>
<feature type="transmembrane region" description="Helical" evidence="1">
    <location>
        <begin position="6"/>
        <end position="23"/>
    </location>
</feature>
<dbReference type="Proteomes" id="UP000177942">
    <property type="component" value="Unassembled WGS sequence"/>
</dbReference>
<feature type="transmembrane region" description="Helical" evidence="1">
    <location>
        <begin position="28"/>
        <end position="46"/>
    </location>
</feature>
<evidence type="ECO:0000313" key="2">
    <source>
        <dbReference type="EMBL" id="OGY65266.1"/>
    </source>
</evidence>
<dbReference type="STRING" id="1798407.A3A16_01945"/>
<keyword evidence="1" id="KW-0472">Membrane</keyword>
<keyword evidence="1" id="KW-0812">Transmembrane</keyword>
<dbReference type="EMBL" id="MHJJ01000013">
    <property type="protein sequence ID" value="OGY65266.1"/>
    <property type="molecule type" value="Genomic_DNA"/>
</dbReference>
<organism evidence="2 3">
    <name type="scientific">Candidatus Harrisonbacteria bacterium RIFCSPLOWO2_01_FULL_44_18</name>
    <dbReference type="NCBI Taxonomy" id="1798407"/>
    <lineage>
        <taxon>Bacteria</taxon>
        <taxon>Candidatus Harrisoniibacteriota</taxon>
    </lineage>
</organism>
<gene>
    <name evidence="2" type="ORF">A3A16_01945</name>
</gene>
<reference evidence="2 3" key="1">
    <citation type="journal article" date="2016" name="Nat. Commun.">
        <title>Thousands of microbial genomes shed light on interconnected biogeochemical processes in an aquifer system.</title>
        <authorList>
            <person name="Anantharaman K."/>
            <person name="Brown C.T."/>
            <person name="Hug L.A."/>
            <person name="Sharon I."/>
            <person name="Castelle C.J."/>
            <person name="Probst A.J."/>
            <person name="Thomas B.C."/>
            <person name="Singh A."/>
            <person name="Wilkins M.J."/>
            <person name="Karaoz U."/>
            <person name="Brodie E.L."/>
            <person name="Williams K.H."/>
            <person name="Hubbard S.S."/>
            <person name="Banfield J.F."/>
        </authorList>
    </citation>
    <scope>NUCLEOTIDE SEQUENCE [LARGE SCALE GENOMIC DNA]</scope>
</reference>
<feature type="transmembrane region" description="Helical" evidence="1">
    <location>
        <begin position="66"/>
        <end position="86"/>
    </location>
</feature>